<feature type="transmembrane region" description="Helical" evidence="1">
    <location>
        <begin position="99"/>
        <end position="119"/>
    </location>
</feature>
<comment type="caution">
    <text evidence="2">The sequence shown here is derived from an EMBL/GenBank/DDBJ whole genome shotgun (WGS) entry which is preliminary data.</text>
</comment>
<dbReference type="NCBIfam" id="NF033919">
    <property type="entry name" value="PA2779_fam"/>
    <property type="match status" value="1"/>
</dbReference>
<gene>
    <name evidence="2" type="ORF">A2Y62_14010</name>
</gene>
<keyword evidence="1" id="KW-0472">Membrane</keyword>
<dbReference type="Proteomes" id="UP000178943">
    <property type="component" value="Unassembled WGS sequence"/>
</dbReference>
<proteinExistence type="predicted"/>
<feature type="transmembrane region" description="Helical" evidence="1">
    <location>
        <begin position="7"/>
        <end position="24"/>
    </location>
</feature>
<dbReference type="InterPro" id="IPR046735">
    <property type="entry name" value="PA2779-like"/>
</dbReference>
<accession>A0A1F5VG68</accession>
<protein>
    <submittedName>
        <fullName evidence="2">Uncharacterized protein</fullName>
    </submittedName>
</protein>
<keyword evidence="1" id="KW-1133">Transmembrane helix</keyword>
<organism evidence="2 3">
    <name type="scientific">Candidatus Fischerbacteria bacterium RBG_13_37_8</name>
    <dbReference type="NCBI Taxonomy" id="1817863"/>
    <lineage>
        <taxon>Bacteria</taxon>
        <taxon>Candidatus Fischeribacteriota</taxon>
    </lineage>
</organism>
<name>A0A1F5VG68_9BACT</name>
<evidence type="ECO:0000313" key="3">
    <source>
        <dbReference type="Proteomes" id="UP000178943"/>
    </source>
</evidence>
<evidence type="ECO:0000313" key="2">
    <source>
        <dbReference type="EMBL" id="OGF62238.1"/>
    </source>
</evidence>
<keyword evidence="1" id="KW-0812">Transmembrane</keyword>
<dbReference type="AlphaFoldDB" id="A0A1F5VG68"/>
<reference evidence="2 3" key="1">
    <citation type="journal article" date="2016" name="Nat. Commun.">
        <title>Thousands of microbial genomes shed light on interconnected biogeochemical processes in an aquifer system.</title>
        <authorList>
            <person name="Anantharaman K."/>
            <person name="Brown C.T."/>
            <person name="Hug L.A."/>
            <person name="Sharon I."/>
            <person name="Castelle C.J."/>
            <person name="Probst A.J."/>
            <person name="Thomas B.C."/>
            <person name="Singh A."/>
            <person name="Wilkins M.J."/>
            <person name="Karaoz U."/>
            <person name="Brodie E.L."/>
            <person name="Williams K.H."/>
            <person name="Hubbard S.S."/>
            <person name="Banfield J.F."/>
        </authorList>
    </citation>
    <scope>NUCLEOTIDE SEQUENCE [LARGE SCALE GENOMIC DNA]</scope>
</reference>
<evidence type="ECO:0000256" key="1">
    <source>
        <dbReference type="SAM" id="Phobius"/>
    </source>
</evidence>
<dbReference type="STRING" id="1817863.A2Y62_14010"/>
<sequence length="126" mass="14191">MRILRNTIIIYVVLTSFCLFALGYKTCNAEISPVLSAKDYGKNWQDVQQQLESQIIAQVLTDYGMKTDEVHSILQQLNQEEVHKLALNINQVVPTGDSVAIIIGILIVVILVIVILKLMNKEIIVR</sequence>
<dbReference type="EMBL" id="MFGW01000183">
    <property type="protein sequence ID" value="OGF62238.1"/>
    <property type="molecule type" value="Genomic_DNA"/>
</dbReference>